<name>A0A3B0TQ55_9ZZZZ</name>
<protein>
    <submittedName>
        <fullName evidence="2">Uncharacterized protein</fullName>
    </submittedName>
</protein>
<accession>A0A3B0TQ55</accession>
<evidence type="ECO:0000256" key="1">
    <source>
        <dbReference type="SAM" id="Phobius"/>
    </source>
</evidence>
<sequence length="47" mass="5039">MNLKVSESKSLRAVFITAPKDLACYINSVTVTVIYLIIALVIVAVAS</sequence>
<dbReference type="AlphaFoldDB" id="A0A3B0TQ55"/>
<evidence type="ECO:0000313" key="2">
    <source>
        <dbReference type="EMBL" id="VAW18830.1"/>
    </source>
</evidence>
<organism evidence="2">
    <name type="scientific">hydrothermal vent metagenome</name>
    <dbReference type="NCBI Taxonomy" id="652676"/>
    <lineage>
        <taxon>unclassified sequences</taxon>
        <taxon>metagenomes</taxon>
        <taxon>ecological metagenomes</taxon>
    </lineage>
</organism>
<feature type="transmembrane region" description="Helical" evidence="1">
    <location>
        <begin position="22"/>
        <end position="46"/>
    </location>
</feature>
<dbReference type="EMBL" id="UOEQ01000187">
    <property type="protein sequence ID" value="VAW18830.1"/>
    <property type="molecule type" value="Genomic_DNA"/>
</dbReference>
<proteinExistence type="predicted"/>
<keyword evidence="1" id="KW-1133">Transmembrane helix</keyword>
<keyword evidence="1" id="KW-0472">Membrane</keyword>
<reference evidence="2" key="1">
    <citation type="submission" date="2018-06" db="EMBL/GenBank/DDBJ databases">
        <authorList>
            <person name="Zhirakovskaya E."/>
        </authorList>
    </citation>
    <scope>NUCLEOTIDE SEQUENCE</scope>
</reference>
<keyword evidence="1" id="KW-0812">Transmembrane</keyword>
<gene>
    <name evidence="2" type="ORF">MNBD_ALPHA11-2060</name>
</gene>